<evidence type="ECO:0000313" key="6">
    <source>
        <dbReference type="Proteomes" id="UP000265566"/>
    </source>
</evidence>
<evidence type="ECO:0000313" key="4">
    <source>
        <dbReference type="EnsemblPlants" id="KEH43268"/>
    </source>
</evidence>
<gene>
    <name evidence="2" type="ordered locus">MTR_1g089000</name>
    <name evidence="3" type="ORF">MtrunA17_Chr1g0196171</name>
</gene>
<dbReference type="Proteomes" id="UP000002051">
    <property type="component" value="Unassembled WGS sequence"/>
</dbReference>
<reference evidence="2 5" key="2">
    <citation type="journal article" date="2014" name="BMC Genomics">
        <title>An improved genome release (version Mt4.0) for the model legume Medicago truncatula.</title>
        <authorList>
            <person name="Tang H."/>
            <person name="Krishnakumar V."/>
            <person name="Bidwell S."/>
            <person name="Rosen B."/>
            <person name="Chan A."/>
            <person name="Zhou S."/>
            <person name="Gentzbittel L."/>
            <person name="Childs K.L."/>
            <person name="Yandell M."/>
            <person name="Gundlach H."/>
            <person name="Mayer K.F."/>
            <person name="Schwartz D.C."/>
            <person name="Town C.D."/>
        </authorList>
    </citation>
    <scope>GENOME REANNOTATION</scope>
    <source>
        <strain evidence="2">A17</strain>
        <strain evidence="4 5">cv. Jemalong A17</strain>
    </source>
</reference>
<protein>
    <submittedName>
        <fullName evidence="2 4">Uncharacterized protein</fullName>
    </submittedName>
</protein>
<evidence type="ECO:0000313" key="5">
    <source>
        <dbReference type="Proteomes" id="UP000002051"/>
    </source>
</evidence>
<feature type="region of interest" description="Disordered" evidence="1">
    <location>
        <begin position="1"/>
        <end position="111"/>
    </location>
</feature>
<accession>A0A072VPC4</accession>
<reference evidence="4" key="3">
    <citation type="submission" date="2015-04" db="UniProtKB">
        <authorList>
            <consortium name="EnsemblPlants"/>
        </authorList>
    </citation>
    <scope>IDENTIFICATION</scope>
    <source>
        <strain evidence="4">cv. Jemalong A17</strain>
    </source>
</reference>
<dbReference type="PANTHER" id="PTHR35726:SF8">
    <property type="match status" value="1"/>
</dbReference>
<dbReference type="EMBL" id="PSQE01000001">
    <property type="protein sequence ID" value="RHN81171.1"/>
    <property type="molecule type" value="Genomic_DNA"/>
</dbReference>
<dbReference type="PANTHER" id="PTHR35726">
    <property type="entry name" value="GLUTAMIC ACID-RICH PROTEIN-LIKE"/>
    <property type="match status" value="1"/>
</dbReference>
<evidence type="ECO:0000313" key="3">
    <source>
        <dbReference type="EMBL" id="RHN81171.1"/>
    </source>
</evidence>
<name>A0A072VPC4_MEDTR</name>
<reference evidence="2 5" key="1">
    <citation type="journal article" date="2011" name="Nature">
        <title>The Medicago genome provides insight into the evolution of rhizobial symbioses.</title>
        <authorList>
            <person name="Young N.D."/>
            <person name="Debelle F."/>
            <person name="Oldroyd G.E."/>
            <person name="Geurts R."/>
            <person name="Cannon S.B."/>
            <person name="Udvardi M.K."/>
            <person name="Benedito V.A."/>
            <person name="Mayer K.F."/>
            <person name="Gouzy J."/>
            <person name="Schoof H."/>
            <person name="Van de Peer Y."/>
            <person name="Proost S."/>
            <person name="Cook D.R."/>
            <person name="Meyers B.C."/>
            <person name="Spannagl M."/>
            <person name="Cheung F."/>
            <person name="De Mita S."/>
            <person name="Krishnakumar V."/>
            <person name="Gundlach H."/>
            <person name="Zhou S."/>
            <person name="Mudge J."/>
            <person name="Bharti A.K."/>
            <person name="Murray J.D."/>
            <person name="Naoumkina M.A."/>
            <person name="Rosen B."/>
            <person name="Silverstein K.A."/>
            <person name="Tang H."/>
            <person name="Rombauts S."/>
            <person name="Zhao P.X."/>
            <person name="Zhou P."/>
            <person name="Barbe V."/>
            <person name="Bardou P."/>
            <person name="Bechner M."/>
            <person name="Bellec A."/>
            <person name="Berger A."/>
            <person name="Berges H."/>
            <person name="Bidwell S."/>
            <person name="Bisseling T."/>
            <person name="Choisne N."/>
            <person name="Couloux A."/>
            <person name="Denny R."/>
            <person name="Deshpande S."/>
            <person name="Dai X."/>
            <person name="Doyle J.J."/>
            <person name="Dudez A.M."/>
            <person name="Farmer A.D."/>
            <person name="Fouteau S."/>
            <person name="Franken C."/>
            <person name="Gibelin C."/>
            <person name="Gish J."/>
            <person name="Goldstein S."/>
            <person name="Gonzalez A.J."/>
            <person name="Green P.J."/>
            <person name="Hallab A."/>
            <person name="Hartog M."/>
            <person name="Hua A."/>
            <person name="Humphray S.J."/>
            <person name="Jeong D.H."/>
            <person name="Jing Y."/>
            <person name="Jocker A."/>
            <person name="Kenton S.M."/>
            <person name="Kim D.J."/>
            <person name="Klee K."/>
            <person name="Lai H."/>
            <person name="Lang C."/>
            <person name="Lin S."/>
            <person name="Macmil S.L."/>
            <person name="Magdelenat G."/>
            <person name="Matthews L."/>
            <person name="McCorrison J."/>
            <person name="Monaghan E.L."/>
            <person name="Mun J.H."/>
            <person name="Najar F.Z."/>
            <person name="Nicholson C."/>
            <person name="Noirot C."/>
            <person name="O'Bleness M."/>
            <person name="Paule C.R."/>
            <person name="Poulain J."/>
            <person name="Prion F."/>
            <person name="Qin B."/>
            <person name="Qu C."/>
            <person name="Retzel E.F."/>
            <person name="Riddle C."/>
            <person name="Sallet E."/>
            <person name="Samain S."/>
            <person name="Samson N."/>
            <person name="Sanders I."/>
            <person name="Saurat O."/>
            <person name="Scarpelli C."/>
            <person name="Schiex T."/>
            <person name="Segurens B."/>
            <person name="Severin A.J."/>
            <person name="Sherrier D.J."/>
            <person name="Shi R."/>
            <person name="Sims S."/>
            <person name="Singer S.R."/>
            <person name="Sinharoy S."/>
            <person name="Sterck L."/>
            <person name="Viollet A."/>
            <person name="Wang B.B."/>
            <person name="Wang K."/>
            <person name="Wang M."/>
            <person name="Wang X."/>
            <person name="Warfsmann J."/>
            <person name="Weissenbach J."/>
            <person name="White D.D."/>
            <person name="White J.D."/>
            <person name="Wiley G.B."/>
            <person name="Wincker P."/>
            <person name="Xing Y."/>
            <person name="Yang L."/>
            <person name="Yao Z."/>
            <person name="Ying F."/>
            <person name="Zhai J."/>
            <person name="Zhou L."/>
            <person name="Zuber A."/>
            <person name="Denarie J."/>
            <person name="Dixon R.A."/>
            <person name="May G.D."/>
            <person name="Schwartz D.C."/>
            <person name="Rogers J."/>
            <person name="Quetier F."/>
            <person name="Town C.D."/>
            <person name="Roe B.A."/>
        </authorList>
    </citation>
    <scope>NUCLEOTIDE SEQUENCE [LARGE SCALE GENOMIC DNA]</scope>
    <source>
        <strain evidence="2">A17</strain>
        <strain evidence="4 5">cv. Jemalong A17</strain>
    </source>
</reference>
<feature type="compositionally biased region" description="Acidic residues" evidence="1">
    <location>
        <begin position="66"/>
        <end position="85"/>
    </location>
</feature>
<reference evidence="3" key="5">
    <citation type="journal article" date="2018" name="Nat. Plants">
        <title>Whole-genome landscape of Medicago truncatula symbiotic genes.</title>
        <authorList>
            <person name="Pecrix Y."/>
            <person name="Gamas P."/>
            <person name="Carrere S."/>
        </authorList>
    </citation>
    <scope>NUCLEOTIDE SEQUENCE</scope>
    <source>
        <tissue evidence="3">Leaves</tissue>
    </source>
</reference>
<dbReference type="Gramene" id="rna5177">
    <property type="protein sequence ID" value="RHN81171.1"/>
    <property type="gene ID" value="gene5177"/>
</dbReference>
<dbReference type="EMBL" id="CM001217">
    <property type="protein sequence ID" value="KEH43268.1"/>
    <property type="molecule type" value="Genomic_DNA"/>
</dbReference>
<proteinExistence type="predicted"/>
<reference evidence="6" key="4">
    <citation type="journal article" date="2018" name="Nat. Plants">
        <title>Whole-genome landscape of Medicago truncatula symbiotic genes.</title>
        <authorList>
            <person name="Pecrix Y."/>
            <person name="Staton S.E."/>
            <person name="Sallet E."/>
            <person name="Lelandais-Briere C."/>
            <person name="Moreau S."/>
            <person name="Carrere S."/>
            <person name="Blein T."/>
            <person name="Jardinaud M.F."/>
            <person name="Latrasse D."/>
            <person name="Zouine M."/>
            <person name="Zahm M."/>
            <person name="Kreplak J."/>
            <person name="Mayjonade B."/>
            <person name="Satge C."/>
            <person name="Perez M."/>
            <person name="Cauet S."/>
            <person name="Marande W."/>
            <person name="Chantry-Darmon C."/>
            <person name="Lopez-Roques C."/>
            <person name="Bouchez O."/>
            <person name="Berard A."/>
            <person name="Debelle F."/>
            <person name="Munos S."/>
            <person name="Bendahmane A."/>
            <person name="Berges H."/>
            <person name="Niebel A."/>
            <person name="Buitink J."/>
            <person name="Frugier F."/>
            <person name="Benhamed M."/>
            <person name="Crespi M."/>
            <person name="Gouzy J."/>
            <person name="Gamas P."/>
        </authorList>
    </citation>
    <scope>NUCLEOTIDE SEQUENCE [LARGE SCALE GENOMIC DNA]</scope>
    <source>
        <strain evidence="6">cv. Jemalong A17</strain>
    </source>
</reference>
<organism evidence="2 5">
    <name type="scientific">Medicago truncatula</name>
    <name type="common">Barrel medic</name>
    <name type="synonym">Medicago tribuloides</name>
    <dbReference type="NCBI Taxonomy" id="3880"/>
    <lineage>
        <taxon>Eukaryota</taxon>
        <taxon>Viridiplantae</taxon>
        <taxon>Streptophyta</taxon>
        <taxon>Embryophyta</taxon>
        <taxon>Tracheophyta</taxon>
        <taxon>Spermatophyta</taxon>
        <taxon>Magnoliopsida</taxon>
        <taxon>eudicotyledons</taxon>
        <taxon>Gunneridae</taxon>
        <taxon>Pentapetalae</taxon>
        <taxon>rosids</taxon>
        <taxon>fabids</taxon>
        <taxon>Fabales</taxon>
        <taxon>Fabaceae</taxon>
        <taxon>Papilionoideae</taxon>
        <taxon>50 kb inversion clade</taxon>
        <taxon>NPAAA clade</taxon>
        <taxon>Hologalegina</taxon>
        <taxon>IRL clade</taxon>
        <taxon>Trifolieae</taxon>
        <taxon>Medicago</taxon>
    </lineage>
</organism>
<dbReference type="EnsemblPlants" id="KEH43268">
    <property type="protein sequence ID" value="KEH43268"/>
    <property type="gene ID" value="MTR_1g089000"/>
</dbReference>
<evidence type="ECO:0000256" key="1">
    <source>
        <dbReference type="SAM" id="MobiDB-lite"/>
    </source>
</evidence>
<dbReference type="Proteomes" id="UP000265566">
    <property type="component" value="Chromosome 1"/>
</dbReference>
<dbReference type="AlphaFoldDB" id="A0A072VPC4"/>
<sequence length="145" mass="16821">MDRKKNNGDFFSYGLNEATGDSEVDICDPNINMDYEISRSVHDDDNDDAMSCSNDGSAVNEHDQSWGDDDDDDDEKRLEDDEEEKDVVYGTSYCSEDDDDDDHHKKNDQHKKKKCYVSFDLGYESHESMDEMEKNRRFWEACLAS</sequence>
<evidence type="ECO:0000313" key="2">
    <source>
        <dbReference type="EMBL" id="KEH43268.1"/>
    </source>
</evidence>
<dbReference type="HOGENOM" id="CLU_155526_0_0_1"/>
<keyword evidence="5" id="KW-1185">Reference proteome</keyword>